<gene>
    <name evidence="2" type="ORF">XENOCAPTIV_009793</name>
</gene>
<keyword evidence="3" id="KW-1185">Reference proteome</keyword>
<evidence type="ECO:0000256" key="1">
    <source>
        <dbReference type="SAM" id="Phobius"/>
    </source>
</evidence>
<reference evidence="2 3" key="1">
    <citation type="submission" date="2021-06" db="EMBL/GenBank/DDBJ databases">
        <authorList>
            <person name="Palmer J.M."/>
        </authorList>
    </citation>
    <scope>NUCLEOTIDE SEQUENCE [LARGE SCALE GENOMIC DNA]</scope>
    <source>
        <strain evidence="2 3">XC_2019</strain>
        <tissue evidence="2">Muscle</tissue>
    </source>
</reference>
<dbReference type="Proteomes" id="UP001434883">
    <property type="component" value="Unassembled WGS sequence"/>
</dbReference>
<evidence type="ECO:0000313" key="3">
    <source>
        <dbReference type="Proteomes" id="UP001434883"/>
    </source>
</evidence>
<dbReference type="EMBL" id="JAHRIN010010587">
    <property type="protein sequence ID" value="MEQ2195259.1"/>
    <property type="molecule type" value="Genomic_DNA"/>
</dbReference>
<feature type="transmembrane region" description="Helical" evidence="1">
    <location>
        <begin position="51"/>
        <end position="70"/>
    </location>
</feature>
<accession>A0ABV0QHI1</accession>
<keyword evidence="1" id="KW-0812">Transmembrane</keyword>
<protein>
    <submittedName>
        <fullName evidence="2">Uncharacterized protein</fullName>
    </submittedName>
</protein>
<evidence type="ECO:0000313" key="2">
    <source>
        <dbReference type="EMBL" id="MEQ2195259.1"/>
    </source>
</evidence>
<name>A0ABV0QHI1_9TELE</name>
<keyword evidence="1" id="KW-1133">Transmembrane helix</keyword>
<feature type="transmembrane region" description="Helical" evidence="1">
    <location>
        <begin position="12"/>
        <end position="31"/>
    </location>
</feature>
<comment type="caution">
    <text evidence="2">The sequence shown here is derived from an EMBL/GenBank/DDBJ whole genome shotgun (WGS) entry which is preliminary data.</text>
</comment>
<proteinExistence type="predicted"/>
<organism evidence="2 3">
    <name type="scientific">Xenoophorus captivus</name>
    <dbReference type="NCBI Taxonomy" id="1517983"/>
    <lineage>
        <taxon>Eukaryota</taxon>
        <taxon>Metazoa</taxon>
        <taxon>Chordata</taxon>
        <taxon>Craniata</taxon>
        <taxon>Vertebrata</taxon>
        <taxon>Euteleostomi</taxon>
        <taxon>Actinopterygii</taxon>
        <taxon>Neopterygii</taxon>
        <taxon>Teleostei</taxon>
        <taxon>Neoteleostei</taxon>
        <taxon>Acanthomorphata</taxon>
        <taxon>Ovalentaria</taxon>
        <taxon>Atherinomorphae</taxon>
        <taxon>Cyprinodontiformes</taxon>
        <taxon>Goodeidae</taxon>
        <taxon>Xenoophorus</taxon>
    </lineage>
</organism>
<keyword evidence="1" id="KW-0472">Membrane</keyword>
<sequence>MLDKANKVDHHPVFLFALCSPFHLCPSFLMFSLPSLCPSFLVSSFPSLCSSSLHCVLPSFILVSFCLYFFPCDLCSFFSCVPPCFPSFLLCNHSFFTSFQFLSFAEIIYVKQKSVINS</sequence>